<evidence type="ECO:0000259" key="3">
    <source>
        <dbReference type="Pfam" id="PF18086"/>
    </source>
</evidence>
<sequence length="293" mass="34809">MKHEFLKIGFLTTDKKAKNKQIRNLVERLEAFGEFKAEIVRSSYLDKLPAEEWPIFDVFIPYHLDFFTIDKALEYVRIRKPFLFNDLESQAKIQDRRHIYECLRKNGIPCLENFVYDHTDQSNPHKFEENDDYIQTNGMRIYRPFVEKPLSARRHDINIYYSKAMGRGVRKLFRKIKNVSSQYYPGPSQVRRDGTYIYERLIDSVKDIKVYAVLDDYCYTEMRKSPNVDGVVERNAEGFEKREFCPLTYEEALIARKIIKVFKQNVCGFDIIREDEKKLNSIKKVRSSSTSTE</sequence>
<comment type="catalytic activity">
    <reaction evidence="1">
        <text>5-diphospho-1D-myo-inositol 1,2,3,4,6-pentakisphosphate + ATP + H(+) = 1,5-bis(diphospho)-1D-myo-inositol 2,3,4,6-tetrakisphosphate + ADP</text>
        <dbReference type="Rhea" id="RHEA:10276"/>
        <dbReference type="ChEBI" id="CHEBI:15378"/>
        <dbReference type="ChEBI" id="CHEBI:30616"/>
        <dbReference type="ChEBI" id="CHEBI:58628"/>
        <dbReference type="ChEBI" id="CHEBI:77983"/>
        <dbReference type="ChEBI" id="CHEBI:456216"/>
        <dbReference type="EC" id="2.7.4.24"/>
    </reaction>
    <physiologicalReaction direction="left-to-right" evidence="1">
        <dbReference type="Rhea" id="RHEA:10277"/>
    </physiologicalReaction>
</comment>
<evidence type="ECO:0000313" key="5">
    <source>
        <dbReference type="Proteomes" id="UP001439008"/>
    </source>
</evidence>
<dbReference type="PANTHER" id="PTHR12750:SF9">
    <property type="entry name" value="INOSITOL HEXAKISPHOSPHATE AND DIPHOSPHOINOSITOL-PENTAKISPHOSPHATE KINASE"/>
    <property type="match status" value="1"/>
</dbReference>
<dbReference type="Pfam" id="PF18086">
    <property type="entry name" value="PPIP5K2_N"/>
    <property type="match status" value="1"/>
</dbReference>
<dbReference type="EMBL" id="JBDODL010000103">
    <property type="protein sequence ID" value="MES1918664.1"/>
    <property type="molecule type" value="Genomic_DNA"/>
</dbReference>
<proteinExistence type="predicted"/>
<accession>A0ABV2AG51</accession>
<organism evidence="4 5">
    <name type="scientific">Bonamia ostreae</name>
    <dbReference type="NCBI Taxonomy" id="126728"/>
    <lineage>
        <taxon>Eukaryota</taxon>
        <taxon>Sar</taxon>
        <taxon>Rhizaria</taxon>
        <taxon>Endomyxa</taxon>
        <taxon>Ascetosporea</taxon>
        <taxon>Haplosporida</taxon>
        <taxon>Bonamia</taxon>
    </lineage>
</organism>
<comment type="catalytic activity">
    <reaction evidence="2">
        <text>1D-myo-inositol hexakisphosphate + ATP = 1-diphospho-1D-myo-inositol 2,3,4,5,6-pentakisphosphate + ADP</text>
        <dbReference type="Rhea" id="RHEA:37459"/>
        <dbReference type="ChEBI" id="CHEBI:30616"/>
        <dbReference type="ChEBI" id="CHEBI:58130"/>
        <dbReference type="ChEBI" id="CHEBI:74946"/>
        <dbReference type="ChEBI" id="CHEBI:456216"/>
        <dbReference type="EC" id="2.7.4.24"/>
    </reaction>
    <physiologicalReaction direction="left-to-right" evidence="2">
        <dbReference type="Rhea" id="RHEA:37460"/>
    </physiologicalReaction>
</comment>
<feature type="domain" description="VIP1 N-terminal" evidence="3">
    <location>
        <begin position="7"/>
        <end position="95"/>
    </location>
</feature>
<dbReference type="Proteomes" id="UP001439008">
    <property type="component" value="Unassembled WGS sequence"/>
</dbReference>
<dbReference type="Gene3D" id="3.30.470.20">
    <property type="entry name" value="ATP-grasp fold, B domain"/>
    <property type="match status" value="1"/>
</dbReference>
<evidence type="ECO:0000256" key="2">
    <source>
        <dbReference type="ARBA" id="ARBA00034629"/>
    </source>
</evidence>
<comment type="caution">
    <text evidence="4">The sequence shown here is derived from an EMBL/GenBank/DDBJ whole genome shotgun (WGS) entry which is preliminary data.</text>
</comment>
<dbReference type="InterPro" id="IPR037446">
    <property type="entry name" value="His_Pase_VIP1"/>
</dbReference>
<dbReference type="Gene3D" id="3.40.50.11950">
    <property type="match status" value="1"/>
</dbReference>
<gene>
    <name evidence="4" type="ORF">MHBO_000598</name>
</gene>
<evidence type="ECO:0000313" key="4">
    <source>
        <dbReference type="EMBL" id="MES1918664.1"/>
    </source>
</evidence>
<keyword evidence="5" id="KW-1185">Reference proteome</keyword>
<dbReference type="InterPro" id="IPR040557">
    <property type="entry name" value="VIP1_N"/>
</dbReference>
<dbReference type="PANTHER" id="PTHR12750">
    <property type="entry name" value="DIPHOSPHOINOSITOL PENTAKISPHOSPHATE KINASE"/>
    <property type="match status" value="1"/>
</dbReference>
<evidence type="ECO:0000256" key="1">
    <source>
        <dbReference type="ARBA" id="ARBA00033696"/>
    </source>
</evidence>
<reference evidence="4 5" key="1">
    <citation type="journal article" date="2024" name="BMC Biol.">
        <title>Comparative genomics of Ascetosporea gives new insight into the evolutionary basis for animal parasitism in Rhizaria.</title>
        <authorList>
            <person name="Hiltunen Thoren M."/>
            <person name="Onut-Brannstrom I."/>
            <person name="Alfjorden A."/>
            <person name="Peckova H."/>
            <person name="Swords F."/>
            <person name="Hooper C."/>
            <person name="Holzer A.S."/>
            <person name="Bass D."/>
            <person name="Burki F."/>
        </authorList>
    </citation>
    <scope>NUCLEOTIDE SEQUENCE [LARGE SCALE GENOMIC DNA]</scope>
    <source>
        <strain evidence="4">20-A016</strain>
    </source>
</reference>
<dbReference type="SUPFAM" id="SSF56059">
    <property type="entry name" value="Glutathione synthetase ATP-binding domain-like"/>
    <property type="match status" value="1"/>
</dbReference>
<protein>
    <recommendedName>
        <fullName evidence="3">VIP1 N-terminal domain-containing protein</fullName>
    </recommendedName>
</protein>
<name>A0ABV2AG51_9EUKA</name>